<keyword evidence="3" id="KW-0804">Transcription</keyword>
<dbReference type="PANTHER" id="PTHR44688:SF16">
    <property type="entry name" value="DNA-BINDING TRANSCRIPTIONAL ACTIVATOR DEVR_DOSR"/>
    <property type="match status" value="1"/>
</dbReference>
<accession>A0A542Y857</accession>
<dbReference type="EMBL" id="VFON01000001">
    <property type="protein sequence ID" value="TQL44279.1"/>
    <property type="molecule type" value="Genomic_DNA"/>
</dbReference>
<evidence type="ECO:0000256" key="1">
    <source>
        <dbReference type="ARBA" id="ARBA00023015"/>
    </source>
</evidence>
<keyword evidence="1" id="KW-0805">Transcription regulation</keyword>
<dbReference type="OrthoDB" id="3751684at2"/>
<evidence type="ECO:0000259" key="4">
    <source>
        <dbReference type="PROSITE" id="PS50043"/>
    </source>
</evidence>
<organism evidence="5 6">
    <name type="scientific">Leucobacter komagatae</name>
    <dbReference type="NCBI Taxonomy" id="55969"/>
    <lineage>
        <taxon>Bacteria</taxon>
        <taxon>Bacillati</taxon>
        <taxon>Actinomycetota</taxon>
        <taxon>Actinomycetes</taxon>
        <taxon>Micrococcales</taxon>
        <taxon>Microbacteriaceae</taxon>
        <taxon>Leucobacter</taxon>
    </lineage>
</organism>
<feature type="domain" description="HTH luxR-type" evidence="4">
    <location>
        <begin position="778"/>
        <end position="842"/>
    </location>
</feature>
<dbReference type="GO" id="GO:0006355">
    <property type="term" value="P:regulation of DNA-templated transcription"/>
    <property type="evidence" value="ECO:0007669"/>
    <property type="project" value="InterPro"/>
</dbReference>
<dbReference type="Gene3D" id="1.10.10.10">
    <property type="entry name" value="Winged helix-like DNA-binding domain superfamily/Winged helix DNA-binding domain"/>
    <property type="match status" value="1"/>
</dbReference>
<evidence type="ECO:0000256" key="2">
    <source>
        <dbReference type="ARBA" id="ARBA00023125"/>
    </source>
</evidence>
<proteinExistence type="predicted"/>
<dbReference type="Proteomes" id="UP000319094">
    <property type="component" value="Unassembled WGS sequence"/>
</dbReference>
<dbReference type="PRINTS" id="PR00038">
    <property type="entry name" value="HTHLUXR"/>
</dbReference>
<dbReference type="CDD" id="cd06170">
    <property type="entry name" value="LuxR_C_like"/>
    <property type="match status" value="1"/>
</dbReference>
<dbReference type="InterPro" id="IPR000792">
    <property type="entry name" value="Tscrpt_reg_LuxR_C"/>
</dbReference>
<name>A0A542Y857_9MICO</name>
<dbReference type="Pfam" id="PF00196">
    <property type="entry name" value="GerE"/>
    <property type="match status" value="1"/>
</dbReference>
<evidence type="ECO:0000313" key="5">
    <source>
        <dbReference type="EMBL" id="TQL44279.1"/>
    </source>
</evidence>
<sequence>MRQVPHIPRPQVVNTIRRYLRAGYDVELLSPRANGGTSFLNELLTELRSSNQLTCFLPDIVETEPLPGTLVSLLAERDQPIVADSVTSLELAVHMSRGFGGRPLVLVSDGAQAVTPLLQAAIAHYRRKSSLQLVVLTESETSLVERASRAVTVNLPLLKVDEIGDALELLIDAPVDSTTLRRIYAKSGGLVKIACAMAEVATIEGRLKLLDGSWVAVDELWSPGLAPMIRSKGLSLDDTDSTALEELALAGLTSAENAIDLIGQDTLRRLVSRGVVAIEPSGANHWVTVTPPLLAEMLSRQSVIPAMTSKSSVRALSGLPGAATGLRPQRELRIGPFTPQLLRGLTERRLKVLGETQAAWDAEPSGATALAYISVLVNEGASPEKVLTFIDQASDLIKSREHRAWIRVWEARVRAYGMGDLERGIELLTAVDDLGEFHGLVDAARIRMQCDLGVIPPDAEQLLGGANRLPLTVQHEMQWALVALLIAKGHLTRAEQTLALISSSDPNVFSVRVQAFSSLIALFQGDYKRASRLALSGLERAADDLDPEMIRFYIFVISLIVALRGQGVDVARIRETLTGLGEKPLFPQVSYLGIYVCSIIIGKGTRAELTHLESELEQLNTRESTMPGTSRAWAKARLVAAAGATEQAADLCWDDALRLLARGGRLAAAFVGVQSLKHEFRKDRAAAVASWLSDIDSEVLDAALAAVIAADGEDARAMFEVLPRLVASGQIQSAVEGYRQLHAFPETRADATLSARAQTDESQFLASLEHGGRDLLRPGTTMELLTPREAEVARLIAAGLTNRQIQKELVLSIRTVENHRAHVMRKLGAKTRQETLEAIRAWMSAE</sequence>
<reference evidence="5 6" key="1">
    <citation type="submission" date="2019-06" db="EMBL/GenBank/DDBJ databases">
        <title>Sequencing the genomes of 1000 actinobacteria strains.</title>
        <authorList>
            <person name="Klenk H.-P."/>
        </authorList>
    </citation>
    <scope>NUCLEOTIDE SEQUENCE [LARGE SCALE GENOMIC DNA]</scope>
    <source>
        <strain evidence="5 6">DSM 8803</strain>
    </source>
</reference>
<dbReference type="GO" id="GO:0003677">
    <property type="term" value="F:DNA binding"/>
    <property type="evidence" value="ECO:0007669"/>
    <property type="project" value="UniProtKB-KW"/>
</dbReference>
<gene>
    <name evidence="5" type="ORF">FB468_2331</name>
</gene>
<dbReference type="InterPro" id="IPR016032">
    <property type="entry name" value="Sig_transdc_resp-reg_C-effctor"/>
</dbReference>
<dbReference type="PANTHER" id="PTHR44688">
    <property type="entry name" value="DNA-BINDING TRANSCRIPTIONAL ACTIVATOR DEVR_DOSR"/>
    <property type="match status" value="1"/>
</dbReference>
<dbReference type="PROSITE" id="PS50043">
    <property type="entry name" value="HTH_LUXR_2"/>
    <property type="match status" value="1"/>
</dbReference>
<dbReference type="AlphaFoldDB" id="A0A542Y857"/>
<evidence type="ECO:0000313" key="6">
    <source>
        <dbReference type="Proteomes" id="UP000319094"/>
    </source>
</evidence>
<keyword evidence="2" id="KW-0238">DNA-binding</keyword>
<comment type="caution">
    <text evidence="5">The sequence shown here is derived from an EMBL/GenBank/DDBJ whole genome shotgun (WGS) entry which is preliminary data.</text>
</comment>
<protein>
    <submittedName>
        <fullName evidence="5">Regulatory LuxR family protein</fullName>
    </submittedName>
</protein>
<dbReference type="SMART" id="SM00421">
    <property type="entry name" value="HTH_LUXR"/>
    <property type="match status" value="1"/>
</dbReference>
<keyword evidence="6" id="KW-1185">Reference proteome</keyword>
<dbReference type="SUPFAM" id="SSF46894">
    <property type="entry name" value="C-terminal effector domain of the bipartite response regulators"/>
    <property type="match status" value="1"/>
</dbReference>
<dbReference type="InterPro" id="IPR036388">
    <property type="entry name" value="WH-like_DNA-bd_sf"/>
</dbReference>
<evidence type="ECO:0000256" key="3">
    <source>
        <dbReference type="ARBA" id="ARBA00023163"/>
    </source>
</evidence>